<keyword evidence="3" id="KW-1185">Reference proteome</keyword>
<comment type="caution">
    <text evidence="2">The sequence shown here is derived from an EMBL/GenBank/DDBJ whole genome shotgun (WGS) entry which is preliminary data.</text>
</comment>
<dbReference type="Proteomes" id="UP001562065">
    <property type="component" value="Unassembled WGS sequence"/>
</dbReference>
<name>A0ABV4AFP5_9GAMM</name>
<keyword evidence="1" id="KW-0732">Signal</keyword>
<evidence type="ECO:0000256" key="1">
    <source>
        <dbReference type="SAM" id="SignalP"/>
    </source>
</evidence>
<accession>A0ABV4AFP5</accession>
<gene>
    <name evidence="2" type="ORF">AB5I84_05785</name>
</gene>
<dbReference type="RefSeq" id="WP_369454908.1">
    <property type="nucleotide sequence ID" value="NZ_JBGCUO010000001.1"/>
</dbReference>
<proteinExistence type="predicted"/>
<organism evidence="2 3">
    <name type="scientific">Isoalcanivorax beigongshangi</name>
    <dbReference type="NCBI Taxonomy" id="3238810"/>
    <lineage>
        <taxon>Bacteria</taxon>
        <taxon>Pseudomonadati</taxon>
        <taxon>Pseudomonadota</taxon>
        <taxon>Gammaproteobacteria</taxon>
        <taxon>Oceanospirillales</taxon>
        <taxon>Alcanivoracaceae</taxon>
        <taxon>Isoalcanivorax</taxon>
    </lineage>
</organism>
<dbReference type="EMBL" id="JBGCUO010000001">
    <property type="protein sequence ID" value="MEY1661658.1"/>
    <property type="molecule type" value="Genomic_DNA"/>
</dbReference>
<feature type="chain" id="PRO_5047223092" description="DUF4142 domain-containing protein" evidence="1">
    <location>
        <begin position="29"/>
        <end position="233"/>
    </location>
</feature>
<reference evidence="2 3" key="1">
    <citation type="submission" date="2024-07" db="EMBL/GenBank/DDBJ databases">
        <authorList>
            <person name="Ren Q."/>
        </authorList>
    </citation>
    <scope>NUCLEOTIDE SEQUENCE [LARGE SCALE GENOMIC DNA]</scope>
    <source>
        <strain evidence="2 3">REN37</strain>
    </source>
</reference>
<evidence type="ECO:0008006" key="4">
    <source>
        <dbReference type="Google" id="ProtNLM"/>
    </source>
</evidence>
<evidence type="ECO:0000313" key="2">
    <source>
        <dbReference type="EMBL" id="MEY1661658.1"/>
    </source>
</evidence>
<protein>
    <recommendedName>
        <fullName evidence="4">DUF4142 domain-containing protein</fullName>
    </recommendedName>
</protein>
<feature type="signal peptide" evidence="1">
    <location>
        <begin position="1"/>
        <end position="28"/>
    </location>
</feature>
<sequence length="233" mass="24449">MQKNKGMMKLGLALVMGSMMWAPVSSQAAFGGLTRGGQSESGTAVDVDTLVDEQKVLMGKLHSAMSEILQAQSLTLEAQGFREQAAATKAVAGNYASGNVSGADAVKRDIQMTRENQELIEKGVSESEALSSEGLKTLTSALPHYVEGTRQSGQLGEAFQAWTASSQSAVSGSLRSNPMKARKLKGALSEATAVLSSLPDLISAWSGTTRSFIGYGRSNNVDVSDVEARLGDL</sequence>
<evidence type="ECO:0000313" key="3">
    <source>
        <dbReference type="Proteomes" id="UP001562065"/>
    </source>
</evidence>